<name>A0ABU0ECD4_9CELL</name>
<gene>
    <name evidence="4" type="ORF">J2X26_001216</name>
</gene>
<accession>A0ABU0ECD4</accession>
<keyword evidence="2" id="KW-1133">Transmembrane helix</keyword>
<evidence type="ECO:0000313" key="4">
    <source>
        <dbReference type="EMBL" id="MDQ0372919.1"/>
    </source>
</evidence>
<dbReference type="Pfam" id="PF20059">
    <property type="entry name" value="DUF6458"/>
    <property type="match status" value="1"/>
</dbReference>
<dbReference type="EMBL" id="JAUSVB010000001">
    <property type="protein sequence ID" value="MDQ0372919.1"/>
    <property type="molecule type" value="Genomic_DNA"/>
</dbReference>
<reference evidence="4 5" key="1">
    <citation type="submission" date="2023-07" db="EMBL/GenBank/DDBJ databases">
        <title>Sorghum-associated microbial communities from plants grown in Nebraska, USA.</title>
        <authorList>
            <person name="Schachtman D."/>
        </authorList>
    </citation>
    <scope>NUCLEOTIDE SEQUENCE [LARGE SCALE GENOMIC DNA]</scope>
    <source>
        <strain evidence="4 5">BE332</strain>
    </source>
</reference>
<feature type="compositionally biased region" description="Low complexity" evidence="1">
    <location>
        <begin position="73"/>
        <end position="97"/>
    </location>
</feature>
<proteinExistence type="predicted"/>
<keyword evidence="5" id="KW-1185">Reference proteome</keyword>
<sequence length="104" mass="10381">MGIGGGIALIVIGAILSFGVSDAIDGVNLTVIGYICMGAGVIALILAIVLNAQRSNTSHTAVVEQRTTPNAPPAQAAPVAQPVQAVQPVQPVQQQQPPAAPPAV</sequence>
<feature type="region of interest" description="Disordered" evidence="1">
    <location>
        <begin position="59"/>
        <end position="104"/>
    </location>
</feature>
<dbReference type="InterPro" id="IPR045597">
    <property type="entry name" value="DUF6458"/>
</dbReference>
<feature type="compositionally biased region" description="Polar residues" evidence="1">
    <location>
        <begin position="59"/>
        <end position="69"/>
    </location>
</feature>
<comment type="caution">
    <text evidence="4">The sequence shown here is derived from an EMBL/GenBank/DDBJ whole genome shotgun (WGS) entry which is preliminary data.</text>
</comment>
<evidence type="ECO:0000313" key="5">
    <source>
        <dbReference type="Proteomes" id="UP001239626"/>
    </source>
</evidence>
<dbReference type="RefSeq" id="WP_307490661.1">
    <property type="nucleotide sequence ID" value="NZ_JAUSVB010000001.1"/>
</dbReference>
<keyword evidence="2" id="KW-0472">Membrane</keyword>
<feature type="transmembrane region" description="Helical" evidence="2">
    <location>
        <begin position="31"/>
        <end position="50"/>
    </location>
</feature>
<evidence type="ECO:0000259" key="3">
    <source>
        <dbReference type="Pfam" id="PF20059"/>
    </source>
</evidence>
<organism evidence="4 5">
    <name type="scientific">Cellulomonas humilata</name>
    <dbReference type="NCBI Taxonomy" id="144055"/>
    <lineage>
        <taxon>Bacteria</taxon>
        <taxon>Bacillati</taxon>
        <taxon>Actinomycetota</taxon>
        <taxon>Actinomycetes</taxon>
        <taxon>Micrococcales</taxon>
        <taxon>Cellulomonadaceae</taxon>
        <taxon>Cellulomonas</taxon>
    </lineage>
</organism>
<keyword evidence="2" id="KW-0812">Transmembrane</keyword>
<evidence type="ECO:0000256" key="2">
    <source>
        <dbReference type="SAM" id="Phobius"/>
    </source>
</evidence>
<feature type="domain" description="DUF6458" evidence="3">
    <location>
        <begin position="1"/>
        <end position="60"/>
    </location>
</feature>
<dbReference type="Proteomes" id="UP001239626">
    <property type="component" value="Unassembled WGS sequence"/>
</dbReference>
<evidence type="ECO:0000256" key="1">
    <source>
        <dbReference type="SAM" id="MobiDB-lite"/>
    </source>
</evidence>
<protein>
    <submittedName>
        <fullName evidence="4">Tellurite resistance protein TehA-like permease</fullName>
    </submittedName>
</protein>